<sequence>MSAAPGPLSLHPVNDGVFAVLDAAGQPVGNLKRIGAVWKFKAVGTTALGEVVPGGGPLTERHNMVFERPDAAEVSAGLLAG</sequence>
<organism evidence="1 2">
    <name type="scientific">Hydrogenophaga aromaticivorans</name>
    <dbReference type="NCBI Taxonomy" id="2610898"/>
    <lineage>
        <taxon>Bacteria</taxon>
        <taxon>Pseudomonadati</taxon>
        <taxon>Pseudomonadota</taxon>
        <taxon>Betaproteobacteria</taxon>
        <taxon>Burkholderiales</taxon>
        <taxon>Comamonadaceae</taxon>
        <taxon>Hydrogenophaga</taxon>
    </lineage>
</organism>
<dbReference type="RefSeq" id="WP_177132549.1">
    <property type="nucleotide sequence ID" value="NZ_VYGV01000001.1"/>
</dbReference>
<accession>A0A7Y8KV38</accession>
<name>A0A7Y8KV38_9BURK</name>
<protein>
    <submittedName>
        <fullName evidence="1">Uncharacterized protein</fullName>
    </submittedName>
</protein>
<proteinExistence type="predicted"/>
<comment type="caution">
    <text evidence="1">The sequence shown here is derived from an EMBL/GenBank/DDBJ whole genome shotgun (WGS) entry which is preliminary data.</text>
</comment>
<keyword evidence="2" id="KW-1185">Reference proteome</keyword>
<evidence type="ECO:0000313" key="1">
    <source>
        <dbReference type="EMBL" id="NWF43935.1"/>
    </source>
</evidence>
<evidence type="ECO:0000313" key="2">
    <source>
        <dbReference type="Proteomes" id="UP000545507"/>
    </source>
</evidence>
<reference evidence="1 2" key="1">
    <citation type="submission" date="2019-09" db="EMBL/GenBank/DDBJ databases">
        <title>Hydrogenophaga aromatica sp. nov., isolated from a para-xylene-degrading enrichment culture.</title>
        <authorList>
            <person name="Tancsics A."/>
            <person name="Banerjee S."/>
        </authorList>
    </citation>
    <scope>NUCLEOTIDE SEQUENCE [LARGE SCALE GENOMIC DNA]</scope>
    <source>
        <strain evidence="1 2">D2P1</strain>
    </source>
</reference>
<dbReference type="Proteomes" id="UP000545507">
    <property type="component" value="Unassembled WGS sequence"/>
</dbReference>
<gene>
    <name evidence="1" type="ORF">F3K02_01530</name>
</gene>
<dbReference type="EMBL" id="VYGV01000001">
    <property type="protein sequence ID" value="NWF43935.1"/>
    <property type="molecule type" value="Genomic_DNA"/>
</dbReference>
<dbReference type="AlphaFoldDB" id="A0A7Y8KV38"/>